<comment type="similarity">
    <text evidence="2">Belongs to the glycosyl hydrolase 3 family.</text>
</comment>
<feature type="non-terminal residue" evidence="8">
    <location>
        <position position="219"/>
    </location>
</feature>
<feature type="domain" description="Glycoside hydrolase family 3 N-terminal" evidence="7">
    <location>
        <begin position="13"/>
        <end position="208"/>
    </location>
</feature>
<accession>A0A8S2Z5J8</accession>
<dbReference type="AlphaFoldDB" id="A0A8S2Z5J8"/>
<evidence type="ECO:0000256" key="4">
    <source>
        <dbReference type="ARBA" id="ARBA00022729"/>
    </source>
</evidence>
<dbReference type="SUPFAM" id="SSF51445">
    <property type="entry name" value="(Trans)glycosidases"/>
    <property type="match status" value="1"/>
</dbReference>
<protein>
    <recommendedName>
        <fullName evidence="3">beta-glucosidase</fullName>
        <ecNumber evidence="3">3.2.1.21</ecNumber>
    </recommendedName>
</protein>
<sequence>MNTMIDRLIEKMTLEEKIGQLNLISIPYISTGPIASKNEIKDIENGLVGGVFNSYTPDVLCKIQKLAVKSTRLHIPLIFGLDVIHGHRTIFPIPLGISCSWDMTWIQRSAQVAAQEASADGLHWTFSPMVDIARDPRWGRIAEGAGEDAYLGSQIAKVMVKGYQGNDLAKNNTIMACVKHFALYGAVEGGREYNTVDMSRIRMYQDYLPYVFIYFTLLR</sequence>
<evidence type="ECO:0000313" key="8">
    <source>
        <dbReference type="EMBL" id="CAF4604415.1"/>
    </source>
</evidence>
<proteinExistence type="inferred from homology"/>
<dbReference type="InterPro" id="IPR001764">
    <property type="entry name" value="Glyco_hydro_3_N"/>
</dbReference>
<dbReference type="InterPro" id="IPR017853">
    <property type="entry name" value="GH"/>
</dbReference>
<keyword evidence="5" id="KW-0378">Hydrolase</keyword>
<evidence type="ECO:0000259" key="7">
    <source>
        <dbReference type="Pfam" id="PF00933"/>
    </source>
</evidence>
<organism evidence="8 9">
    <name type="scientific">Didymodactylos carnosus</name>
    <dbReference type="NCBI Taxonomy" id="1234261"/>
    <lineage>
        <taxon>Eukaryota</taxon>
        <taxon>Metazoa</taxon>
        <taxon>Spiralia</taxon>
        <taxon>Gnathifera</taxon>
        <taxon>Rotifera</taxon>
        <taxon>Eurotatoria</taxon>
        <taxon>Bdelloidea</taxon>
        <taxon>Philodinida</taxon>
        <taxon>Philodinidae</taxon>
        <taxon>Didymodactylos</taxon>
    </lineage>
</organism>
<dbReference type="EC" id="3.2.1.21" evidence="3"/>
<evidence type="ECO:0000256" key="5">
    <source>
        <dbReference type="ARBA" id="ARBA00022801"/>
    </source>
</evidence>
<evidence type="ECO:0000313" key="9">
    <source>
        <dbReference type="Proteomes" id="UP000681722"/>
    </source>
</evidence>
<name>A0A8S2Z5J8_9BILA</name>
<dbReference type="InterPro" id="IPR051915">
    <property type="entry name" value="Cellulose_Degrad_GH3"/>
</dbReference>
<evidence type="ECO:0000256" key="6">
    <source>
        <dbReference type="ARBA" id="ARBA00023295"/>
    </source>
</evidence>
<reference evidence="8" key="1">
    <citation type="submission" date="2021-02" db="EMBL/GenBank/DDBJ databases">
        <authorList>
            <person name="Nowell W R."/>
        </authorList>
    </citation>
    <scope>NUCLEOTIDE SEQUENCE</scope>
</reference>
<dbReference type="PRINTS" id="PR00133">
    <property type="entry name" value="GLHYDRLASE3"/>
</dbReference>
<comment type="caution">
    <text evidence="8">The sequence shown here is derived from an EMBL/GenBank/DDBJ whole genome shotgun (WGS) entry which is preliminary data.</text>
</comment>
<dbReference type="InterPro" id="IPR036962">
    <property type="entry name" value="Glyco_hydro_3_N_sf"/>
</dbReference>
<dbReference type="GO" id="GO:0008422">
    <property type="term" value="F:beta-glucosidase activity"/>
    <property type="evidence" value="ECO:0007669"/>
    <property type="project" value="UniProtKB-EC"/>
</dbReference>
<keyword evidence="6" id="KW-0326">Glycosidase</keyword>
<evidence type="ECO:0000256" key="3">
    <source>
        <dbReference type="ARBA" id="ARBA00012744"/>
    </source>
</evidence>
<dbReference type="Proteomes" id="UP000681722">
    <property type="component" value="Unassembled WGS sequence"/>
</dbReference>
<gene>
    <name evidence="8" type="ORF">SRO942_LOCUS48982</name>
</gene>
<dbReference type="Gene3D" id="3.20.20.300">
    <property type="entry name" value="Glycoside hydrolase, family 3, N-terminal domain"/>
    <property type="match status" value="1"/>
</dbReference>
<evidence type="ECO:0000256" key="2">
    <source>
        <dbReference type="ARBA" id="ARBA00005336"/>
    </source>
</evidence>
<dbReference type="GO" id="GO:0009251">
    <property type="term" value="P:glucan catabolic process"/>
    <property type="evidence" value="ECO:0007669"/>
    <property type="project" value="TreeGrafter"/>
</dbReference>
<keyword evidence="4" id="KW-0732">Signal</keyword>
<dbReference type="PANTHER" id="PTHR30620">
    <property type="entry name" value="PERIPLASMIC BETA-GLUCOSIDASE-RELATED"/>
    <property type="match status" value="1"/>
</dbReference>
<evidence type="ECO:0000256" key="1">
    <source>
        <dbReference type="ARBA" id="ARBA00000448"/>
    </source>
</evidence>
<comment type="catalytic activity">
    <reaction evidence="1">
        <text>Hydrolysis of terminal, non-reducing beta-D-glucosyl residues with release of beta-D-glucose.</text>
        <dbReference type="EC" id="3.2.1.21"/>
    </reaction>
</comment>
<dbReference type="EMBL" id="CAJOBC010128645">
    <property type="protein sequence ID" value="CAF4604415.1"/>
    <property type="molecule type" value="Genomic_DNA"/>
</dbReference>
<dbReference type="PANTHER" id="PTHR30620:SF16">
    <property type="entry name" value="LYSOSOMAL BETA GLUCOSIDASE"/>
    <property type="match status" value="1"/>
</dbReference>
<dbReference type="OrthoDB" id="47059at2759"/>
<dbReference type="Pfam" id="PF00933">
    <property type="entry name" value="Glyco_hydro_3"/>
    <property type="match status" value="1"/>
</dbReference>